<keyword evidence="4 6" id="KW-1133">Transmembrane helix</keyword>
<dbReference type="OMA" id="PSNWAIG"/>
<evidence type="ECO:0000259" key="7">
    <source>
        <dbReference type="Pfam" id="PF00892"/>
    </source>
</evidence>
<evidence type="ECO:0000313" key="9">
    <source>
        <dbReference type="Proteomes" id="UP000091857"/>
    </source>
</evidence>
<dbReference type="GO" id="GO:0005886">
    <property type="term" value="C:plasma membrane"/>
    <property type="evidence" value="ECO:0000318"/>
    <property type="project" value="GO_Central"/>
</dbReference>
<evidence type="ECO:0000256" key="5">
    <source>
        <dbReference type="ARBA" id="ARBA00023136"/>
    </source>
</evidence>
<protein>
    <recommendedName>
        <fullName evidence="6">WAT1-related protein</fullName>
    </recommendedName>
</protein>
<feature type="transmembrane region" description="Helical" evidence="6">
    <location>
        <begin position="208"/>
        <end position="229"/>
    </location>
</feature>
<proteinExistence type="inferred from homology"/>
<dbReference type="STRING" id="3983.A0A2C9VUM5"/>
<dbReference type="SUPFAM" id="SSF103481">
    <property type="entry name" value="Multidrug resistance efflux transporter EmrE"/>
    <property type="match status" value="2"/>
</dbReference>
<dbReference type="Proteomes" id="UP000091857">
    <property type="component" value="Chromosome 5"/>
</dbReference>
<dbReference type="Pfam" id="PF00892">
    <property type="entry name" value="EamA"/>
    <property type="match status" value="1"/>
</dbReference>
<evidence type="ECO:0000313" key="8">
    <source>
        <dbReference type="EMBL" id="OAY49853.1"/>
    </source>
</evidence>
<feature type="transmembrane region" description="Helical" evidence="6">
    <location>
        <begin position="241"/>
        <end position="260"/>
    </location>
</feature>
<dbReference type="AlphaFoldDB" id="A0A2C9VUM5"/>
<feature type="domain" description="EamA" evidence="7">
    <location>
        <begin position="18"/>
        <end position="126"/>
    </location>
</feature>
<accession>A0A2C9VUM5</accession>
<keyword evidence="5 6" id="KW-0472">Membrane</keyword>
<dbReference type="OrthoDB" id="1746609at2759"/>
<evidence type="ECO:0000256" key="3">
    <source>
        <dbReference type="ARBA" id="ARBA00022692"/>
    </source>
</evidence>
<comment type="similarity">
    <text evidence="2 6">Belongs to the drug/metabolite transporter (DMT) superfamily. Plant drug/metabolite exporter (P-DME) (TC 2.A.7.4) family.</text>
</comment>
<dbReference type="InterPro" id="IPR037185">
    <property type="entry name" value="EmrE-like"/>
</dbReference>
<keyword evidence="3 6" id="KW-0812">Transmembrane</keyword>
<evidence type="ECO:0000256" key="1">
    <source>
        <dbReference type="ARBA" id="ARBA00004141"/>
    </source>
</evidence>
<dbReference type="Gramene" id="Manes.05G089100.1.v8.1">
    <property type="protein sequence ID" value="Manes.05G089100.1.v8.1.CDS"/>
    <property type="gene ID" value="Manes.05G089100.v8.1"/>
</dbReference>
<dbReference type="GO" id="GO:0022857">
    <property type="term" value="F:transmembrane transporter activity"/>
    <property type="evidence" value="ECO:0007669"/>
    <property type="project" value="InterPro"/>
</dbReference>
<keyword evidence="9" id="KW-1185">Reference proteome</keyword>
<dbReference type="PANTHER" id="PTHR31218">
    <property type="entry name" value="WAT1-RELATED PROTEIN"/>
    <property type="match status" value="1"/>
</dbReference>
<feature type="transmembrane region" description="Helical" evidence="6">
    <location>
        <begin position="298"/>
        <end position="316"/>
    </location>
</feature>
<comment type="subcellular location">
    <subcellularLocation>
        <location evidence="1 6">Membrane</location>
        <topology evidence="1 6">Multi-pass membrane protein</topology>
    </subcellularLocation>
</comment>
<gene>
    <name evidence="8" type="ORF">MANES_05G089100v8</name>
</gene>
<evidence type="ECO:0000256" key="2">
    <source>
        <dbReference type="ARBA" id="ARBA00007635"/>
    </source>
</evidence>
<feature type="transmembrane region" description="Helical" evidence="6">
    <location>
        <begin position="69"/>
        <end position="91"/>
    </location>
</feature>
<feature type="transmembrane region" description="Helical" evidence="6">
    <location>
        <begin position="176"/>
        <end position="196"/>
    </location>
</feature>
<sequence>MWGLGVTAVLLTMEFLEVAMNTVNKAAMSKGMSQFVLVVYSNILGVLLLLSSSFIFYRKRIAPPITWSIMGRIFVLSLLCCTGQVFTYIGLGYSSPTLASAMTDLTPAFTFILGVVSRMERLDLRSKSSQAKFVGTMVLIAGGLVVTLYKGLPIAGSPTSTDKLQNLLLLLGPSNWAIGGFILAAHSFVLALIFVVQTWIIRDYPSEILITLISSSFVTILSAIVSLIVEEDLNAWRIRPNIELAATGFSAVFAVSLRSIVHTWACHKKGPVYTSMFKPIGMVLAVFIGVSFLGDTLYLGSVMGAVIIALGFYAVVWGKSQEARTVEDEEKRCFESSSPRVPLLQNICTNL</sequence>
<feature type="transmembrane region" description="Helical" evidence="6">
    <location>
        <begin position="272"/>
        <end position="292"/>
    </location>
</feature>
<dbReference type="EMBL" id="CM004391">
    <property type="protein sequence ID" value="OAY49853.1"/>
    <property type="molecule type" value="Genomic_DNA"/>
</dbReference>
<organism evidence="8 9">
    <name type="scientific">Manihot esculenta</name>
    <name type="common">Cassava</name>
    <name type="synonym">Jatropha manihot</name>
    <dbReference type="NCBI Taxonomy" id="3983"/>
    <lineage>
        <taxon>Eukaryota</taxon>
        <taxon>Viridiplantae</taxon>
        <taxon>Streptophyta</taxon>
        <taxon>Embryophyta</taxon>
        <taxon>Tracheophyta</taxon>
        <taxon>Spermatophyta</taxon>
        <taxon>Magnoliopsida</taxon>
        <taxon>eudicotyledons</taxon>
        <taxon>Gunneridae</taxon>
        <taxon>Pentapetalae</taxon>
        <taxon>rosids</taxon>
        <taxon>fabids</taxon>
        <taxon>Malpighiales</taxon>
        <taxon>Euphorbiaceae</taxon>
        <taxon>Crotonoideae</taxon>
        <taxon>Manihoteae</taxon>
        <taxon>Manihot</taxon>
    </lineage>
</organism>
<dbReference type="InterPro" id="IPR030184">
    <property type="entry name" value="WAT1-related"/>
</dbReference>
<evidence type="ECO:0000256" key="4">
    <source>
        <dbReference type="ARBA" id="ARBA00022989"/>
    </source>
</evidence>
<dbReference type="InterPro" id="IPR000620">
    <property type="entry name" value="EamA_dom"/>
</dbReference>
<feature type="transmembrane region" description="Helical" evidence="6">
    <location>
        <begin position="137"/>
        <end position="156"/>
    </location>
</feature>
<name>A0A2C9VUM5_MANES</name>
<evidence type="ECO:0000256" key="6">
    <source>
        <dbReference type="RuleBase" id="RU363077"/>
    </source>
</evidence>
<comment type="caution">
    <text evidence="8">The sequence shown here is derived from an EMBL/GenBank/DDBJ whole genome shotgun (WGS) entry which is preliminary data.</text>
</comment>
<feature type="transmembrane region" description="Helical" evidence="6">
    <location>
        <begin position="35"/>
        <end position="57"/>
    </location>
</feature>
<reference evidence="9" key="1">
    <citation type="journal article" date="2016" name="Nat. Biotechnol.">
        <title>Sequencing wild and cultivated cassava and related species reveals extensive interspecific hybridization and genetic diversity.</title>
        <authorList>
            <person name="Bredeson J.V."/>
            <person name="Lyons J.B."/>
            <person name="Prochnik S.E."/>
            <person name="Wu G.A."/>
            <person name="Ha C.M."/>
            <person name="Edsinger-Gonzales E."/>
            <person name="Grimwood J."/>
            <person name="Schmutz J."/>
            <person name="Rabbi I.Y."/>
            <person name="Egesi C."/>
            <person name="Nauluvula P."/>
            <person name="Lebot V."/>
            <person name="Ndunguru J."/>
            <person name="Mkamilo G."/>
            <person name="Bart R.S."/>
            <person name="Setter T.L."/>
            <person name="Gleadow R.M."/>
            <person name="Kulakow P."/>
            <person name="Ferguson M.E."/>
            <person name="Rounsley S."/>
            <person name="Rokhsar D.S."/>
        </authorList>
    </citation>
    <scope>NUCLEOTIDE SEQUENCE [LARGE SCALE GENOMIC DNA]</scope>
    <source>
        <strain evidence="9">cv. AM560-2</strain>
    </source>
</reference>
<feature type="transmembrane region" description="Helical" evidence="6">
    <location>
        <begin position="97"/>
        <end position="116"/>
    </location>
</feature>